<protein>
    <submittedName>
        <fullName evidence="1">Uncharacterized protein</fullName>
    </submittedName>
</protein>
<accession>U2H2L6</accession>
<name>U2H2L6_9BACT</name>
<comment type="caution">
    <text evidence="1">The sequence shown here is derived from an EMBL/GenBank/DDBJ whole genome shotgun (WGS) entry which is preliminary data.</text>
</comment>
<dbReference type="EMBL" id="ANNJ01000003">
    <property type="protein sequence ID" value="ERJ32428.1"/>
    <property type="molecule type" value="Genomic_DNA"/>
</dbReference>
<dbReference type="AlphaFoldDB" id="U2H2L6"/>
<dbReference type="Proteomes" id="UP000016625">
    <property type="component" value="Unassembled WGS sequence"/>
</dbReference>
<reference evidence="1 2" key="1">
    <citation type="journal article" date="2013" name="BMC Genomics">
        <title>Comparative genomics of Campylobacter concisus isolates reveals genetic diversity and provides insights into disease association.</title>
        <authorList>
            <person name="Deshpande N.P."/>
            <person name="Kaakoush N.O."/>
            <person name="Wilkins M.R."/>
            <person name="Mitchell H.M."/>
        </authorList>
    </citation>
    <scope>NUCLEOTIDE SEQUENCE [LARGE SCALE GENOMIC DNA]</scope>
    <source>
        <strain evidence="1 2">UNSW2</strain>
    </source>
</reference>
<evidence type="ECO:0000313" key="2">
    <source>
        <dbReference type="Proteomes" id="UP000016625"/>
    </source>
</evidence>
<gene>
    <name evidence="1" type="ORF">UNSW2_57</name>
</gene>
<organism evidence="1 2">
    <name type="scientific">Campylobacter concisus UNSW2</name>
    <dbReference type="NCBI Taxonomy" id="1242965"/>
    <lineage>
        <taxon>Bacteria</taxon>
        <taxon>Pseudomonadati</taxon>
        <taxon>Campylobacterota</taxon>
        <taxon>Epsilonproteobacteria</taxon>
        <taxon>Campylobacterales</taxon>
        <taxon>Campylobacteraceae</taxon>
        <taxon>Campylobacter</taxon>
    </lineage>
</organism>
<sequence>MANLPLVCKIKFSSNFKRHIKFGVSNLSAMTIFMYKLKFLNLHEFGLIKFNLFKAKFLNKISQNLACRFDLILKFKV</sequence>
<dbReference type="PATRIC" id="fig|1242965.3.peg.438"/>
<proteinExistence type="predicted"/>
<evidence type="ECO:0000313" key="1">
    <source>
        <dbReference type="EMBL" id="ERJ32428.1"/>
    </source>
</evidence>